<evidence type="ECO:0000256" key="1">
    <source>
        <dbReference type="SAM" id="MobiDB-lite"/>
    </source>
</evidence>
<feature type="transmembrane region" description="Helical" evidence="2">
    <location>
        <begin position="75"/>
        <end position="102"/>
    </location>
</feature>
<keyword evidence="2" id="KW-0812">Transmembrane</keyword>
<organism evidence="3 4">
    <name type="scientific">Pseudoflavonifractor intestinihominis</name>
    <dbReference type="NCBI Taxonomy" id="3133171"/>
    <lineage>
        <taxon>Bacteria</taxon>
        <taxon>Bacillati</taxon>
        <taxon>Bacillota</taxon>
        <taxon>Clostridia</taxon>
        <taxon>Eubacteriales</taxon>
        <taxon>Oscillospiraceae</taxon>
        <taxon>Pseudoflavonifractor</taxon>
    </lineage>
</organism>
<name>A0ABV1E6D9_9FIRM</name>
<feature type="compositionally biased region" description="Gly residues" evidence="1">
    <location>
        <begin position="153"/>
        <end position="167"/>
    </location>
</feature>
<dbReference type="RefSeq" id="WP_294517456.1">
    <property type="nucleotide sequence ID" value="NZ_JBBMFK010000006.1"/>
</dbReference>
<dbReference type="Proteomes" id="UP001464378">
    <property type="component" value="Unassembled WGS sequence"/>
</dbReference>
<protein>
    <submittedName>
        <fullName evidence="3">Uncharacterized protein</fullName>
    </submittedName>
</protein>
<evidence type="ECO:0000313" key="3">
    <source>
        <dbReference type="EMBL" id="MEQ2442861.1"/>
    </source>
</evidence>
<sequence>MMLKRELLRLGLCAAAGLVIGLLCAGLKAMVPCAFYAVGLFYGIRFVLPALLGALKTFANAGILSIVFKNPIGILVLALLCLLVVSVIIAVAWVAGVVFAAIRLWRAWQADRAMGTPFQPRFPPSGRSRPKAGSGAQSPGGWDASGWDASGWDSGGDGGWNSGGWDD</sequence>
<comment type="caution">
    <text evidence="3">The sequence shown here is derived from an EMBL/GenBank/DDBJ whole genome shotgun (WGS) entry which is preliminary data.</text>
</comment>
<keyword evidence="4" id="KW-1185">Reference proteome</keyword>
<reference evidence="3 4" key="1">
    <citation type="submission" date="2024-03" db="EMBL/GenBank/DDBJ databases">
        <title>Human intestinal bacterial collection.</title>
        <authorList>
            <person name="Pauvert C."/>
            <person name="Hitch T.C.A."/>
            <person name="Clavel T."/>
        </authorList>
    </citation>
    <scope>NUCLEOTIDE SEQUENCE [LARGE SCALE GENOMIC DNA]</scope>
    <source>
        <strain evidence="3 4">CLA-AP-H29</strain>
    </source>
</reference>
<keyword evidence="2" id="KW-1133">Transmembrane helix</keyword>
<evidence type="ECO:0000313" key="4">
    <source>
        <dbReference type="Proteomes" id="UP001464378"/>
    </source>
</evidence>
<gene>
    <name evidence="3" type="ORF">WMO64_05210</name>
</gene>
<feature type="region of interest" description="Disordered" evidence="1">
    <location>
        <begin position="117"/>
        <end position="167"/>
    </location>
</feature>
<keyword evidence="2" id="KW-0472">Membrane</keyword>
<evidence type="ECO:0000256" key="2">
    <source>
        <dbReference type="SAM" id="Phobius"/>
    </source>
</evidence>
<accession>A0ABV1E6D9</accession>
<feature type="compositionally biased region" description="Low complexity" evidence="1">
    <location>
        <begin position="140"/>
        <end position="152"/>
    </location>
</feature>
<proteinExistence type="predicted"/>
<dbReference type="EMBL" id="JBBMFK010000006">
    <property type="protein sequence ID" value="MEQ2442861.1"/>
    <property type="molecule type" value="Genomic_DNA"/>
</dbReference>